<dbReference type="PANTHER" id="PTHR31197:SF21">
    <property type="entry name" value="C2H2-TYPE DOMAIN-CONTAINING PROTEIN"/>
    <property type="match status" value="1"/>
</dbReference>
<keyword evidence="2" id="KW-1185">Reference proteome</keyword>
<gene>
    <name evidence="1" type="ORF">Tsubulata_014438</name>
</gene>
<dbReference type="AlphaFoldDB" id="A0A9Q0FPX4"/>
<evidence type="ECO:0000313" key="2">
    <source>
        <dbReference type="Proteomes" id="UP001141552"/>
    </source>
</evidence>
<dbReference type="OrthoDB" id="1921166at2759"/>
<dbReference type="Pfam" id="PF07800">
    <property type="entry name" value="DUF1644"/>
    <property type="match status" value="1"/>
</dbReference>
<reference evidence="1" key="2">
    <citation type="journal article" date="2023" name="Plants (Basel)">
        <title>Annotation of the Turnera subulata (Passifloraceae) Draft Genome Reveals the S-Locus Evolved after the Divergence of Turneroideae from Passifloroideae in a Stepwise Manner.</title>
        <authorList>
            <person name="Henning P.M."/>
            <person name="Roalson E.H."/>
            <person name="Mir W."/>
            <person name="McCubbin A.G."/>
            <person name="Shore J.S."/>
        </authorList>
    </citation>
    <scope>NUCLEOTIDE SEQUENCE</scope>
    <source>
        <strain evidence="1">F60SS</strain>
    </source>
</reference>
<dbReference type="Proteomes" id="UP001141552">
    <property type="component" value="Unassembled WGS sequence"/>
</dbReference>
<organism evidence="1 2">
    <name type="scientific">Turnera subulata</name>
    <dbReference type="NCBI Taxonomy" id="218843"/>
    <lineage>
        <taxon>Eukaryota</taxon>
        <taxon>Viridiplantae</taxon>
        <taxon>Streptophyta</taxon>
        <taxon>Embryophyta</taxon>
        <taxon>Tracheophyta</taxon>
        <taxon>Spermatophyta</taxon>
        <taxon>Magnoliopsida</taxon>
        <taxon>eudicotyledons</taxon>
        <taxon>Gunneridae</taxon>
        <taxon>Pentapetalae</taxon>
        <taxon>rosids</taxon>
        <taxon>fabids</taxon>
        <taxon>Malpighiales</taxon>
        <taxon>Passifloraceae</taxon>
        <taxon>Turnera</taxon>
    </lineage>
</organism>
<proteinExistence type="predicted"/>
<comment type="caution">
    <text evidence="1">The sequence shown here is derived from an EMBL/GenBank/DDBJ whole genome shotgun (WGS) entry which is preliminary data.</text>
</comment>
<dbReference type="InterPro" id="IPR012866">
    <property type="entry name" value="DUF1644"/>
</dbReference>
<dbReference type="EMBL" id="JAKUCV010004431">
    <property type="protein sequence ID" value="KAJ4835406.1"/>
    <property type="molecule type" value="Genomic_DNA"/>
</dbReference>
<protein>
    <submittedName>
        <fullName evidence="1">Uncharacterized protein</fullName>
    </submittedName>
</protein>
<accession>A0A9Q0FPX4</accession>
<reference evidence="1" key="1">
    <citation type="submission" date="2022-02" db="EMBL/GenBank/DDBJ databases">
        <authorList>
            <person name="Henning P.M."/>
            <person name="McCubbin A.G."/>
            <person name="Shore J.S."/>
        </authorList>
    </citation>
    <scope>NUCLEOTIDE SEQUENCE</scope>
    <source>
        <strain evidence="1">F60SS</strain>
        <tissue evidence="1">Leaves</tissue>
    </source>
</reference>
<name>A0A9Q0FPX4_9ROSI</name>
<evidence type="ECO:0000313" key="1">
    <source>
        <dbReference type="EMBL" id="KAJ4835406.1"/>
    </source>
</evidence>
<dbReference type="PANTHER" id="PTHR31197">
    <property type="entry name" value="OS01G0612600 PROTEIN"/>
    <property type="match status" value="1"/>
</dbReference>
<sequence>MAKLSKERCDADSRHDRMTLFPLASSSRKCSKKCYSNKRLKASEKRDWENAICSVCLEHPHNSVLLLCSSYNKGCRPYMCSTSRRFSNCLEQYKKAYTKVTSTEGLQQGSRSMDCSSGAELANQLEVPELLCPLCRGQVKGWTVVEPARKHLNAKKRSCMQDKCSFVGTYNKLRKHVRAKHPLARPRAVDPVLKEKWKKLECERERSDVISTIMSSTPGALVLGDYVIEPGHRDIYDDSDSDYSSDDDFLLDEVQASGIRYRDQFNLDDIYRFPRHRLPVERLLGRASRRRGVWRGNRAWNY</sequence>